<dbReference type="EMBL" id="CP007030">
    <property type="protein sequence ID" value="AHF00540.1"/>
    <property type="molecule type" value="Genomic_DNA"/>
</dbReference>
<dbReference type="GO" id="GO:0016872">
    <property type="term" value="F:intramolecular lyase activity"/>
    <property type="evidence" value="ECO:0007669"/>
    <property type="project" value="InterPro"/>
</dbReference>
<dbReference type="Pfam" id="PF16036">
    <property type="entry name" value="Chalcone_3"/>
    <property type="match status" value="1"/>
</dbReference>
<dbReference type="RefSeq" id="WP_006459541.1">
    <property type="nucleotide sequence ID" value="NZ_CP007030.1"/>
</dbReference>
<dbReference type="OrthoDB" id="270742at2"/>
<evidence type="ECO:0000313" key="3">
    <source>
        <dbReference type="EMBL" id="AHF00540.1"/>
    </source>
</evidence>
<evidence type="ECO:0000259" key="2">
    <source>
        <dbReference type="Pfam" id="PF16036"/>
    </source>
</evidence>
<dbReference type="KEGG" id="tao:THIAE_01100"/>
<keyword evidence="4" id="KW-1185">Reference proteome</keyword>
<keyword evidence="1" id="KW-0732">Signal</keyword>
<evidence type="ECO:0000256" key="1">
    <source>
        <dbReference type="SAM" id="SignalP"/>
    </source>
</evidence>
<dbReference type="AlphaFoldDB" id="W0DPK1"/>
<proteinExistence type="predicted"/>
<feature type="signal peptide" evidence="1">
    <location>
        <begin position="1"/>
        <end position="22"/>
    </location>
</feature>
<dbReference type="STRING" id="717772.THIAE_01100"/>
<organism evidence="3 4">
    <name type="scientific">Thiomicrospira aerophila AL3</name>
    <dbReference type="NCBI Taxonomy" id="717772"/>
    <lineage>
        <taxon>Bacteria</taxon>
        <taxon>Pseudomonadati</taxon>
        <taxon>Pseudomonadota</taxon>
        <taxon>Gammaproteobacteria</taxon>
        <taxon>Thiotrichales</taxon>
        <taxon>Piscirickettsiaceae</taxon>
        <taxon>Thiomicrospira</taxon>
    </lineage>
</organism>
<dbReference type="Proteomes" id="UP000005380">
    <property type="component" value="Chromosome"/>
</dbReference>
<name>W0DPK1_9GAMM</name>
<dbReference type="eggNOG" id="ENOG5032YCC">
    <property type="taxonomic scope" value="Bacteria"/>
</dbReference>
<protein>
    <recommendedName>
        <fullName evidence="2">Chalcone isomerase domain-containing protein</fullName>
    </recommendedName>
</protein>
<dbReference type="InterPro" id="IPR016087">
    <property type="entry name" value="Chalcone_isomerase"/>
</dbReference>
<reference evidence="3 4" key="1">
    <citation type="submission" date="2013-12" db="EMBL/GenBank/DDBJ databases">
        <authorList>
            <consortium name="DOE Joint Genome Institute"/>
            <person name="Kappler U."/>
            <person name="Huntemann M."/>
            <person name="Han J."/>
            <person name="Chen A."/>
            <person name="Kyrpides N."/>
            <person name="Mavromatis K."/>
            <person name="Markowitz V."/>
            <person name="Palaniappan K."/>
            <person name="Ivanova N."/>
            <person name="Schaumberg A."/>
            <person name="Pati A."/>
            <person name="Liolios K."/>
            <person name="Nordberg H.P."/>
            <person name="Cantor M.N."/>
            <person name="Hua S.X."/>
            <person name="Woyke T."/>
        </authorList>
    </citation>
    <scope>NUCLEOTIDE SEQUENCE [LARGE SCALE GENOMIC DNA]</scope>
    <source>
        <strain evidence="4">AL2</strain>
    </source>
</reference>
<accession>W0DPK1</accession>
<feature type="chain" id="PRO_5004786943" description="Chalcone isomerase domain-containing protein" evidence="1">
    <location>
        <begin position="23"/>
        <end position="169"/>
    </location>
</feature>
<gene>
    <name evidence="3" type="ORF">THIAE_01100</name>
</gene>
<sequence>MKLFIKLGLVLTLSATTLPALSSQNWFVAGEGTARWGFIKLYDATLRAQPSTTRQSLLADETPLQLELCYARSLTVDNFVDGANHALPDNLPEDLANAVEQLHQAYQPVNQGDCYLLDHIPEQGTALILNGNELVRIATPGFKAVYFGIWIGDTPLSDRLKNNLLANLP</sequence>
<dbReference type="HOGENOM" id="CLU_102167_0_1_6"/>
<dbReference type="SUPFAM" id="SSF54626">
    <property type="entry name" value="Chalcone isomerase"/>
    <property type="match status" value="1"/>
</dbReference>
<dbReference type="InParanoid" id="W0DPK1"/>
<feature type="domain" description="Chalcone isomerase" evidence="2">
    <location>
        <begin position="29"/>
        <end position="165"/>
    </location>
</feature>
<dbReference type="InterPro" id="IPR036298">
    <property type="entry name" value="Chalcone_isomerase_sf"/>
</dbReference>
<evidence type="ECO:0000313" key="4">
    <source>
        <dbReference type="Proteomes" id="UP000005380"/>
    </source>
</evidence>